<dbReference type="Pfam" id="PF13362">
    <property type="entry name" value="Toprim_3"/>
    <property type="match status" value="1"/>
</dbReference>
<protein>
    <submittedName>
        <fullName evidence="3">Topoisomerase</fullName>
    </submittedName>
</protein>
<keyword evidence="3" id="KW-0413">Isomerase</keyword>
<dbReference type="RefSeq" id="WP_060591579.1">
    <property type="nucleotide sequence ID" value="NZ_CAAGUZ010000048.1"/>
</dbReference>
<reference evidence="4" key="1">
    <citation type="journal article" date="2014" name="Antimicrob. Agents Chemother.">
        <title>IncH-Type Plasmid Harboring blaCTX-M-15, blaDHA-1, and qnrB4 Genes Recovered from Animal Isolates.</title>
        <authorList>
            <person name="Schluter A."/>
            <person name="Nordmann P."/>
            <person name="Bonnin R.A."/>
            <person name="Millemann Y."/>
            <person name="Eikmeyer F.G."/>
            <person name="Wibberg D."/>
            <person name="Puhler A."/>
            <person name="Poirel L."/>
        </authorList>
    </citation>
    <scope>NUCLEOTIDE SEQUENCE [LARGE SCALE GENOMIC DNA]</scope>
    <source>
        <strain evidence="4">Kp15</strain>
        <plasmid evidence="4">pENVA</plasmid>
    </source>
</reference>
<name>A0A024HVX8_KLEPN</name>
<dbReference type="InterPro" id="IPR055570">
    <property type="entry name" value="DUF7146"/>
</dbReference>
<dbReference type="InterPro" id="IPR006171">
    <property type="entry name" value="TOPRIM_dom"/>
</dbReference>
<evidence type="ECO:0000259" key="1">
    <source>
        <dbReference type="Pfam" id="PF13362"/>
    </source>
</evidence>
<dbReference type="AlphaFoldDB" id="A0A024HVX8"/>
<feature type="domain" description="Toprim" evidence="1">
    <location>
        <begin position="278"/>
        <end position="398"/>
    </location>
</feature>
<dbReference type="Pfam" id="PF23639">
    <property type="entry name" value="DUF7146"/>
    <property type="match status" value="1"/>
</dbReference>
<keyword evidence="4" id="KW-0614">Plasmid</keyword>
<evidence type="ECO:0000313" key="4">
    <source>
        <dbReference type="EMBL" id="CDM79831.1"/>
    </source>
</evidence>
<reference evidence="3" key="2">
    <citation type="submission" date="2017-05" db="EMBL/GenBank/DDBJ databases">
        <authorList>
            <person name="Song R."/>
            <person name="Chenine A.L."/>
            <person name="Ruprecht R.M."/>
        </authorList>
    </citation>
    <scope>NUCLEOTIDE SEQUENCE</scope>
    <source>
        <strain evidence="3">A64477</strain>
        <plasmid evidence="3">pKP64477b</plasmid>
    </source>
</reference>
<gene>
    <name evidence="3" type="ORF">KP64477b_00230</name>
    <name evidence="4" type="ORF">PENVA_0215</name>
</gene>
<accession>A0A024HVX8</accession>
<dbReference type="GO" id="GO:0016853">
    <property type="term" value="F:isomerase activity"/>
    <property type="evidence" value="ECO:0007669"/>
    <property type="project" value="UniProtKB-KW"/>
</dbReference>
<geneLocation type="plasmid" evidence="3">
    <name>pKP64477b</name>
</geneLocation>
<dbReference type="EMBL" id="MF150122">
    <property type="protein sequence ID" value="ASF81558.1"/>
    <property type="molecule type" value="Genomic_DNA"/>
</dbReference>
<feature type="domain" description="DUF7146" evidence="2">
    <location>
        <begin position="161"/>
        <end position="255"/>
    </location>
</feature>
<proteinExistence type="predicted"/>
<evidence type="ECO:0000259" key="2">
    <source>
        <dbReference type="Pfam" id="PF23639"/>
    </source>
</evidence>
<geneLocation type="plasmid" evidence="4">
    <name>pENVA</name>
</geneLocation>
<evidence type="ECO:0000313" key="3">
    <source>
        <dbReference type="EMBL" id="ASF81558.1"/>
    </source>
</evidence>
<dbReference type="PATRIC" id="fig|573.1921.peg.5571"/>
<organism evidence="4">
    <name type="scientific">Klebsiella pneumoniae</name>
    <dbReference type="NCBI Taxonomy" id="573"/>
    <lineage>
        <taxon>Bacteria</taxon>
        <taxon>Pseudomonadati</taxon>
        <taxon>Pseudomonadota</taxon>
        <taxon>Gammaproteobacteria</taxon>
        <taxon>Enterobacterales</taxon>
        <taxon>Enterobacteriaceae</taxon>
        <taxon>Klebsiella/Raoultella group</taxon>
        <taxon>Klebsiella</taxon>
        <taxon>Klebsiella pneumoniae complex</taxon>
    </lineage>
</organism>
<dbReference type="EMBL" id="HG918041">
    <property type="protein sequence ID" value="CDM79831.1"/>
    <property type="molecule type" value="Genomic_DNA"/>
</dbReference>
<sequence length="414" mass="46860">MSHSTNYNSPAKTPMQYAQETFDLVKSHVQQLGGWRNVLTYYPEFQEALEKAPRSVKCPFTGSGKTKFRFKDRTLESVHAIHEDYPHNTFIDGIDLIAELKSISKTQAAKNILEMLGVSKDRKLTEADRVNIVLYDKKAQSFSDIGEEERLSRINKLEAVYKYTKFVTPDSLVARYLSGRGIKRMLTKIPASLGFNAKMRYWPGSNKPASFHPTMVAIFNDKFGRNCTIHKTHLSDDGLKKADVENPKLMMKPVYQMNGGSMQLFKPTYCDETKSWFLGVSEGIENALSVTEATSIPCWASSSSTFMEMLEIPEYLMPPSDCQFIELSIWADKDRVNPNTGNSAGESAARVLKSRMEPLLAERYPEATVRVEIHLPELDIPDGAKGVDWNDVLMLKGHEAFPGKLEERFFDLIK</sequence>